<reference evidence="1 2" key="1">
    <citation type="submission" date="2018-03" db="EMBL/GenBank/DDBJ databases">
        <title>Genomic Encyclopedia of Type Strains, Phase III (KMG-III): the genomes of soil and plant-associated and newly described type strains.</title>
        <authorList>
            <person name="Whitman W."/>
        </authorList>
    </citation>
    <scope>NUCLEOTIDE SEQUENCE [LARGE SCALE GENOMIC DNA]</scope>
    <source>
        <strain evidence="1 2">CGMCC 4.7104</strain>
    </source>
</reference>
<keyword evidence="2" id="KW-1185">Reference proteome</keyword>
<organism evidence="1 2">
    <name type="scientific">Nonomuraea fuscirosea</name>
    <dbReference type="NCBI Taxonomy" id="1291556"/>
    <lineage>
        <taxon>Bacteria</taxon>
        <taxon>Bacillati</taxon>
        <taxon>Actinomycetota</taxon>
        <taxon>Actinomycetes</taxon>
        <taxon>Streptosporangiales</taxon>
        <taxon>Streptosporangiaceae</taxon>
        <taxon>Nonomuraea</taxon>
    </lineage>
</organism>
<dbReference type="Proteomes" id="UP000238312">
    <property type="component" value="Unassembled WGS sequence"/>
</dbReference>
<evidence type="ECO:0000313" key="1">
    <source>
        <dbReference type="EMBL" id="PRX52916.1"/>
    </source>
</evidence>
<comment type="caution">
    <text evidence="1">The sequence shown here is derived from an EMBL/GenBank/DDBJ whole genome shotgun (WGS) entry which is preliminary data.</text>
</comment>
<protein>
    <submittedName>
        <fullName evidence="1">Uncharacterized protein</fullName>
    </submittedName>
</protein>
<sequence length="105" mass="11977">MAAGDDQRVLFPRNGQVTLYGDRLAIGGWDGRADLVLRLREVTSVWNEYTDLYGRFVGGLLNSGRPLILDTVSHGEIYLMTDHRRILETTNNRTWARLLKTWLAS</sequence>
<dbReference type="AlphaFoldDB" id="A0A2T0M623"/>
<name>A0A2T0M623_9ACTN</name>
<accession>A0A2T0M623</accession>
<gene>
    <name evidence="1" type="ORF">B0I32_12934</name>
</gene>
<dbReference type="EMBL" id="PVNG01000029">
    <property type="protein sequence ID" value="PRX52916.1"/>
    <property type="molecule type" value="Genomic_DNA"/>
</dbReference>
<evidence type="ECO:0000313" key="2">
    <source>
        <dbReference type="Proteomes" id="UP000238312"/>
    </source>
</evidence>
<proteinExistence type="predicted"/>